<dbReference type="Gene3D" id="2.30.29.30">
    <property type="entry name" value="Pleckstrin-homology domain (PH domain)/Phosphotyrosine-binding domain (PTB)"/>
    <property type="match status" value="1"/>
</dbReference>
<dbReference type="EMBL" id="MBFS01000467">
    <property type="protein sequence ID" value="PVV02432.1"/>
    <property type="molecule type" value="Genomic_DNA"/>
</dbReference>
<dbReference type="GO" id="GO:0000145">
    <property type="term" value="C:exocyst"/>
    <property type="evidence" value="ECO:0007669"/>
    <property type="project" value="InterPro"/>
</dbReference>
<proteinExistence type="predicted"/>
<keyword evidence="1" id="KW-0813">Transport</keyword>
<accession>A0A2T9ZCZ3</accession>
<dbReference type="GO" id="GO:0006893">
    <property type="term" value="P:Golgi to plasma membrane transport"/>
    <property type="evidence" value="ECO:0007669"/>
    <property type="project" value="TreeGrafter"/>
</dbReference>
<dbReference type="InterPro" id="IPR033961">
    <property type="entry name" value="Exo84"/>
</dbReference>
<evidence type="ECO:0000256" key="1">
    <source>
        <dbReference type="ARBA" id="ARBA00022448"/>
    </source>
</evidence>
<dbReference type="STRING" id="133381.A0A2T9ZCZ3"/>
<organism evidence="2 3">
    <name type="scientific">Smittium megazygosporum</name>
    <dbReference type="NCBI Taxonomy" id="133381"/>
    <lineage>
        <taxon>Eukaryota</taxon>
        <taxon>Fungi</taxon>
        <taxon>Fungi incertae sedis</taxon>
        <taxon>Zoopagomycota</taxon>
        <taxon>Kickxellomycotina</taxon>
        <taxon>Harpellomycetes</taxon>
        <taxon>Harpellales</taxon>
        <taxon>Legeriomycetaceae</taxon>
        <taxon>Smittium</taxon>
    </lineage>
</organism>
<dbReference type="Proteomes" id="UP000245609">
    <property type="component" value="Unassembled WGS sequence"/>
</dbReference>
<dbReference type="PANTHER" id="PTHR21426:SF12">
    <property type="entry name" value="EXOCYST COMPLEX COMPONENT 8"/>
    <property type="match status" value="1"/>
</dbReference>
<dbReference type="Pfam" id="PF25345">
    <property type="entry name" value="PH_EXO84"/>
    <property type="match status" value="1"/>
</dbReference>
<protein>
    <submittedName>
        <fullName evidence="2">Uncharacterized protein</fullName>
    </submittedName>
</protein>
<dbReference type="InterPro" id="IPR011993">
    <property type="entry name" value="PH-like_dom_sf"/>
</dbReference>
<dbReference type="GO" id="GO:0006887">
    <property type="term" value="P:exocytosis"/>
    <property type="evidence" value="ECO:0007669"/>
    <property type="project" value="InterPro"/>
</dbReference>
<keyword evidence="3" id="KW-1185">Reference proteome</keyword>
<gene>
    <name evidence="2" type="ORF">BB560_003114</name>
</gene>
<dbReference type="GO" id="GO:0008104">
    <property type="term" value="P:intracellular protein localization"/>
    <property type="evidence" value="ECO:0007669"/>
    <property type="project" value="TreeGrafter"/>
</dbReference>
<comment type="caution">
    <text evidence="2">The sequence shown here is derived from an EMBL/GenBank/DDBJ whole genome shotgun (WGS) entry which is preliminary data.</text>
</comment>
<dbReference type="Pfam" id="PF08700">
    <property type="entry name" value="VPS51_Exo84_N"/>
    <property type="match status" value="1"/>
</dbReference>
<dbReference type="AlphaFoldDB" id="A0A2T9ZCZ3"/>
<name>A0A2T9ZCZ3_9FUNG</name>
<evidence type="ECO:0000313" key="3">
    <source>
        <dbReference type="Proteomes" id="UP000245609"/>
    </source>
</evidence>
<dbReference type="PANTHER" id="PTHR21426">
    <property type="entry name" value="EXOCYST COMPLEX COMPONENT 8"/>
    <property type="match status" value="1"/>
</dbReference>
<sequence>METIQQFTKGGVKPEKVSTPIHTIVPSKPIQQRGNEEPVVFLNKLLVPDFEPENCNEEEMRKFRKALEDSKRVSAQSLQKNVYKYYRELLIVSREMSNMESEVLSFQEMLADLDVIGNSMYNEELEASGLSESEKKAARVISRKSVRLVHHDQQDLYASQMTKLWSTIEGSQMMVPFSPNRHVIGSIKKVQELSPLTLLVRQYVQIVVLNDSLLIALIRSQGVYNQASLVAERCMRLNEITVLQLEDTSGK</sequence>
<reference evidence="2 3" key="1">
    <citation type="journal article" date="2018" name="MBio">
        <title>Comparative Genomics Reveals the Core Gene Toolbox for the Fungus-Insect Symbiosis.</title>
        <authorList>
            <person name="Wang Y."/>
            <person name="Stata M."/>
            <person name="Wang W."/>
            <person name="Stajich J.E."/>
            <person name="White M.M."/>
            <person name="Moncalvo J.M."/>
        </authorList>
    </citation>
    <scope>NUCLEOTIDE SEQUENCE [LARGE SCALE GENOMIC DNA]</scope>
    <source>
        <strain evidence="2 3">SC-DP-2</strain>
    </source>
</reference>
<evidence type="ECO:0000313" key="2">
    <source>
        <dbReference type="EMBL" id="PVV02432.1"/>
    </source>
</evidence>
<dbReference type="OrthoDB" id="642193at2759"/>